<dbReference type="Proteomes" id="UP001163321">
    <property type="component" value="Chromosome 8"/>
</dbReference>
<dbReference type="EMBL" id="CM047587">
    <property type="protein sequence ID" value="KAI9906850.1"/>
    <property type="molecule type" value="Genomic_DNA"/>
</dbReference>
<evidence type="ECO:0000313" key="2">
    <source>
        <dbReference type="Proteomes" id="UP001163321"/>
    </source>
</evidence>
<gene>
    <name evidence="1" type="ORF">PsorP6_004465</name>
</gene>
<keyword evidence="2" id="KW-1185">Reference proteome</keyword>
<organism evidence="1 2">
    <name type="scientific">Peronosclerospora sorghi</name>
    <dbReference type="NCBI Taxonomy" id="230839"/>
    <lineage>
        <taxon>Eukaryota</taxon>
        <taxon>Sar</taxon>
        <taxon>Stramenopiles</taxon>
        <taxon>Oomycota</taxon>
        <taxon>Peronosporomycetes</taxon>
        <taxon>Peronosporales</taxon>
        <taxon>Peronosporaceae</taxon>
        <taxon>Peronosclerospora</taxon>
    </lineage>
</organism>
<proteinExistence type="predicted"/>
<evidence type="ECO:0000313" key="1">
    <source>
        <dbReference type="EMBL" id="KAI9906850.1"/>
    </source>
</evidence>
<comment type="caution">
    <text evidence="1">The sequence shown here is derived from an EMBL/GenBank/DDBJ whole genome shotgun (WGS) entry which is preliminary data.</text>
</comment>
<name>A0ACC0VK31_9STRA</name>
<protein>
    <submittedName>
        <fullName evidence="1">Uncharacterized protein</fullName>
    </submittedName>
</protein>
<accession>A0ACC0VK31</accession>
<sequence length="494" mass="54946">MRLDTVFQWPQWASASCLGLLACLLSLHYVEKSISTHRNRKSLVDEVDATDDNRAFTLFQRQYLVVYAFVMFADWLQGTHMYSLYQVDAESFSPFHLHLLFCHYKSAYNLNVGVLFLTGFFSSIVFGNFIGPLVDKYGRRKACLFYCALEVVINILENIPNMVLLLVGRMLGGISTSLLFSAFESWMVTEHRARFSKNLLAKTFALASEINGIVAVLSGLIAQIAAEAIGDIGPFRVAVVVTIVAAAFVFSWSENYGSPLKTVNEKLEKMGISEDKEVRSNDDSDMSGNAYALGFCYSLFEGAMYVFVFLWHPTLEVVVPDMRLPSGLVFSSFMLSMASGGKIFDLINTLRFREELLLFMATAASAISLLIPTVAWVTEDYRFIFGGFLAFEVSCCGRKRYSDLINVCVGIISPCCATLRSRYFPNDQLSTNLTLFRLPANALVVIGICGATYWTREQLYYGCSVVLAAATGCAGKLAQASIAESTRRKKLKIV</sequence>
<reference evidence="1 2" key="1">
    <citation type="journal article" date="2022" name="bioRxiv">
        <title>The genome of the oomycete Peronosclerospora sorghi, a cosmopolitan pathogen of maize and sorghum, is inflated with dispersed pseudogenes.</title>
        <authorList>
            <person name="Fletcher K."/>
            <person name="Martin F."/>
            <person name="Isakeit T."/>
            <person name="Cavanaugh K."/>
            <person name="Magill C."/>
            <person name="Michelmore R."/>
        </authorList>
    </citation>
    <scope>NUCLEOTIDE SEQUENCE [LARGE SCALE GENOMIC DNA]</scope>
    <source>
        <strain evidence="1">P6</strain>
    </source>
</reference>